<accession>A0AAP0JDT8</accession>
<evidence type="ECO:0000313" key="1">
    <source>
        <dbReference type="EMBL" id="KAK9131117.1"/>
    </source>
</evidence>
<dbReference type="AlphaFoldDB" id="A0AAP0JDT8"/>
<organism evidence="1 2">
    <name type="scientific">Stephania japonica</name>
    <dbReference type="NCBI Taxonomy" id="461633"/>
    <lineage>
        <taxon>Eukaryota</taxon>
        <taxon>Viridiplantae</taxon>
        <taxon>Streptophyta</taxon>
        <taxon>Embryophyta</taxon>
        <taxon>Tracheophyta</taxon>
        <taxon>Spermatophyta</taxon>
        <taxon>Magnoliopsida</taxon>
        <taxon>Ranunculales</taxon>
        <taxon>Menispermaceae</taxon>
        <taxon>Menispermoideae</taxon>
        <taxon>Cissampelideae</taxon>
        <taxon>Stephania</taxon>
    </lineage>
</organism>
<keyword evidence="2" id="KW-1185">Reference proteome</keyword>
<sequence length="91" mass="9970">MLGELDVTRDSVTRQRIGQCKQWKTDLIEWFSVSFEELTHLNISSTLGLVASVLGDLVTVPGNCVPSALGRIASTLGDSSPRKETRLLQRA</sequence>
<comment type="caution">
    <text evidence="1">The sequence shown here is derived from an EMBL/GenBank/DDBJ whole genome shotgun (WGS) entry which is preliminary data.</text>
</comment>
<dbReference type="EMBL" id="JBBNAE010000004">
    <property type="protein sequence ID" value="KAK9131117.1"/>
    <property type="molecule type" value="Genomic_DNA"/>
</dbReference>
<name>A0AAP0JDT8_9MAGN</name>
<proteinExistence type="predicted"/>
<protein>
    <submittedName>
        <fullName evidence="1">Uncharacterized protein</fullName>
    </submittedName>
</protein>
<reference evidence="1 2" key="1">
    <citation type="submission" date="2024-01" db="EMBL/GenBank/DDBJ databases">
        <title>Genome assemblies of Stephania.</title>
        <authorList>
            <person name="Yang L."/>
        </authorList>
    </citation>
    <scope>NUCLEOTIDE SEQUENCE [LARGE SCALE GENOMIC DNA]</scope>
    <source>
        <strain evidence="1">QJT</strain>
        <tissue evidence="1">Leaf</tissue>
    </source>
</reference>
<evidence type="ECO:0000313" key="2">
    <source>
        <dbReference type="Proteomes" id="UP001417504"/>
    </source>
</evidence>
<dbReference type="Proteomes" id="UP001417504">
    <property type="component" value="Unassembled WGS sequence"/>
</dbReference>
<gene>
    <name evidence="1" type="ORF">Sjap_011604</name>
</gene>